<dbReference type="OrthoDB" id="3267321at2"/>
<evidence type="ECO:0000313" key="9">
    <source>
        <dbReference type="EMBL" id="BAJ72977.1"/>
    </source>
</evidence>
<feature type="compositionally biased region" description="Low complexity" evidence="8">
    <location>
        <begin position="85"/>
        <end position="96"/>
    </location>
</feature>
<keyword evidence="5" id="KW-1133">Transmembrane helix</keyword>
<keyword evidence="6" id="KW-0811">Translocation</keyword>
<evidence type="ECO:0000256" key="5">
    <source>
        <dbReference type="ARBA" id="ARBA00022989"/>
    </source>
</evidence>
<reference key="2">
    <citation type="submission" date="2011-02" db="EMBL/GenBank/DDBJ databases">
        <title>Genome sequence of Microbacterium testaceum StLB037.</title>
        <authorList>
            <person name="Morohoshi T."/>
            <person name="Wang W.Z."/>
            <person name="Someya N."/>
            <person name="Ikeda T."/>
        </authorList>
    </citation>
    <scope>NUCLEOTIDE SEQUENCE</scope>
    <source>
        <strain>StLB037</strain>
    </source>
</reference>
<dbReference type="Pfam" id="PF02416">
    <property type="entry name" value="TatA_B_E"/>
    <property type="match status" value="1"/>
</dbReference>
<dbReference type="eggNOG" id="COG1826">
    <property type="taxonomic scope" value="Bacteria"/>
</dbReference>
<dbReference type="STRING" id="979556.MTES_0013"/>
<evidence type="ECO:0000256" key="3">
    <source>
        <dbReference type="ARBA" id="ARBA00022692"/>
    </source>
</evidence>
<name>E8N7E4_MICTS</name>
<protein>
    <submittedName>
        <fullName evidence="9">Sec-independent protein secretion pathway components</fullName>
    </submittedName>
</protein>
<dbReference type="Proteomes" id="UP000008975">
    <property type="component" value="Chromosome"/>
</dbReference>
<dbReference type="InterPro" id="IPR003369">
    <property type="entry name" value="TatA/B/E"/>
</dbReference>
<evidence type="ECO:0000256" key="1">
    <source>
        <dbReference type="ARBA" id="ARBA00004167"/>
    </source>
</evidence>
<proteinExistence type="predicted"/>
<feature type="region of interest" description="Disordered" evidence="8">
    <location>
        <begin position="85"/>
        <end position="185"/>
    </location>
</feature>
<dbReference type="HOGENOM" id="CLU_1438891_0_0_11"/>
<organism evidence="9 10">
    <name type="scientific">Microbacterium testaceum (strain StLB037)</name>
    <dbReference type="NCBI Taxonomy" id="979556"/>
    <lineage>
        <taxon>Bacteria</taxon>
        <taxon>Bacillati</taxon>
        <taxon>Actinomycetota</taxon>
        <taxon>Actinomycetes</taxon>
        <taxon>Micrococcales</taxon>
        <taxon>Microbacteriaceae</taxon>
        <taxon>Microbacterium</taxon>
    </lineage>
</organism>
<evidence type="ECO:0000256" key="6">
    <source>
        <dbReference type="ARBA" id="ARBA00023010"/>
    </source>
</evidence>
<dbReference type="AlphaFoldDB" id="E8N7E4"/>
<dbReference type="EMBL" id="AP012052">
    <property type="protein sequence ID" value="BAJ72977.1"/>
    <property type="molecule type" value="Genomic_DNA"/>
</dbReference>
<keyword evidence="4" id="KW-0653">Protein transport</keyword>
<gene>
    <name evidence="9" type="ordered locus">MTES_0013</name>
</gene>
<evidence type="ECO:0000256" key="7">
    <source>
        <dbReference type="ARBA" id="ARBA00023136"/>
    </source>
</evidence>
<evidence type="ECO:0000313" key="10">
    <source>
        <dbReference type="Proteomes" id="UP000008975"/>
    </source>
</evidence>
<evidence type="ECO:0000256" key="2">
    <source>
        <dbReference type="ARBA" id="ARBA00022448"/>
    </source>
</evidence>
<dbReference type="RefSeq" id="WP_013583104.1">
    <property type="nucleotide sequence ID" value="NC_015125.1"/>
</dbReference>
<accession>E8N7E4</accession>
<keyword evidence="3" id="KW-0812">Transmembrane</keyword>
<keyword evidence="7" id="KW-0472">Membrane</keyword>
<dbReference type="KEGG" id="mts:MTES_0013"/>
<evidence type="ECO:0000256" key="8">
    <source>
        <dbReference type="SAM" id="MobiDB-lite"/>
    </source>
</evidence>
<dbReference type="PRINTS" id="PR01506">
    <property type="entry name" value="TATBPROTEIN"/>
</dbReference>
<evidence type="ECO:0000256" key="4">
    <source>
        <dbReference type="ARBA" id="ARBA00022927"/>
    </source>
</evidence>
<keyword evidence="2" id="KW-0813">Transport</keyword>
<reference evidence="9 10" key="1">
    <citation type="journal article" date="2011" name="J. Bacteriol.">
        <title>Genome sequence of Microbacterium testaceum StLB037, an N-acylhomoserine lactone-degrading bacterium isolated from potato leaves.</title>
        <authorList>
            <person name="Morohoshi T."/>
            <person name="Wang W.-Z."/>
            <person name="Someya N."/>
            <person name="Ikeda T."/>
        </authorList>
    </citation>
    <scope>NUCLEOTIDE SEQUENCE [LARGE SCALE GENOMIC DNA]</scope>
    <source>
        <strain evidence="9 10">StLB037</strain>
    </source>
</reference>
<comment type="subcellular location">
    <subcellularLocation>
        <location evidence="1">Membrane</location>
        <topology evidence="1">Single-pass membrane protein</topology>
    </subcellularLocation>
</comment>
<sequence>MFGLTFEKLLLVGFLAAVILGPHRLPTVVARVAALVRSLRRTVDAARLRAADELGVPADAAQWRALDPRQYDPRRIIAEALAAPSVSAPPSSAPHESAPPPSDVAPAGSTLLAPTIEGETSEVGEARHPVPPPPETTPAPRRVRVGTSAHPRWIVLAEEGEPESSGENADGGLSRTGPERPVLLY</sequence>